<dbReference type="CDD" id="cd03809">
    <property type="entry name" value="GT4_MtfB-like"/>
    <property type="match status" value="1"/>
</dbReference>
<evidence type="ECO:0000313" key="5">
    <source>
        <dbReference type="Proteomes" id="UP000177691"/>
    </source>
</evidence>
<dbReference type="PANTHER" id="PTHR46401:SF2">
    <property type="entry name" value="GLYCOSYLTRANSFERASE WBBK-RELATED"/>
    <property type="match status" value="1"/>
</dbReference>
<evidence type="ECO:0000313" key="4">
    <source>
        <dbReference type="EMBL" id="OGF15181.1"/>
    </source>
</evidence>
<evidence type="ECO:0000259" key="3">
    <source>
        <dbReference type="Pfam" id="PF13439"/>
    </source>
</evidence>
<dbReference type="InterPro" id="IPR001296">
    <property type="entry name" value="Glyco_trans_1"/>
</dbReference>
<organism evidence="4 5">
    <name type="scientific">Candidatus Falkowbacteria bacterium RIFCSPHIGHO2_02_FULL_45_15</name>
    <dbReference type="NCBI Taxonomy" id="1797987"/>
    <lineage>
        <taxon>Bacteria</taxon>
        <taxon>Candidatus Falkowiibacteriota</taxon>
    </lineage>
</organism>
<proteinExistence type="predicted"/>
<dbReference type="PANTHER" id="PTHR46401">
    <property type="entry name" value="GLYCOSYLTRANSFERASE WBBK-RELATED"/>
    <property type="match status" value="1"/>
</dbReference>
<keyword evidence="1" id="KW-0808">Transferase</keyword>
<gene>
    <name evidence="4" type="ORF">A3D54_01355</name>
</gene>
<evidence type="ECO:0000259" key="2">
    <source>
        <dbReference type="Pfam" id="PF00534"/>
    </source>
</evidence>
<name>A0A1F5RMB4_9BACT</name>
<dbReference type="Pfam" id="PF00534">
    <property type="entry name" value="Glycos_transf_1"/>
    <property type="match status" value="1"/>
</dbReference>
<dbReference type="Gene3D" id="3.40.50.2000">
    <property type="entry name" value="Glycogen Phosphorylase B"/>
    <property type="match status" value="2"/>
</dbReference>
<dbReference type="Pfam" id="PF13439">
    <property type="entry name" value="Glyco_transf_4"/>
    <property type="match status" value="1"/>
</dbReference>
<dbReference type="GO" id="GO:0016757">
    <property type="term" value="F:glycosyltransferase activity"/>
    <property type="evidence" value="ECO:0007669"/>
    <property type="project" value="InterPro"/>
</dbReference>
<dbReference type="AlphaFoldDB" id="A0A1F5RMB4"/>
<evidence type="ECO:0000256" key="1">
    <source>
        <dbReference type="ARBA" id="ARBA00022679"/>
    </source>
</evidence>
<dbReference type="EMBL" id="MFFU01000057">
    <property type="protein sequence ID" value="OGF15181.1"/>
    <property type="molecule type" value="Genomic_DNA"/>
</dbReference>
<reference evidence="4 5" key="1">
    <citation type="journal article" date="2016" name="Nat. Commun.">
        <title>Thousands of microbial genomes shed light on interconnected biogeochemical processes in an aquifer system.</title>
        <authorList>
            <person name="Anantharaman K."/>
            <person name="Brown C.T."/>
            <person name="Hug L.A."/>
            <person name="Sharon I."/>
            <person name="Castelle C.J."/>
            <person name="Probst A.J."/>
            <person name="Thomas B.C."/>
            <person name="Singh A."/>
            <person name="Wilkins M.J."/>
            <person name="Karaoz U."/>
            <person name="Brodie E.L."/>
            <person name="Williams K.H."/>
            <person name="Hubbard S.S."/>
            <person name="Banfield J.F."/>
        </authorList>
    </citation>
    <scope>NUCLEOTIDE SEQUENCE [LARGE SCALE GENOMIC DNA]</scope>
</reference>
<dbReference type="FunFam" id="3.40.50.2000:FF:000119">
    <property type="entry name" value="Glycosyl transferase group 1"/>
    <property type="match status" value="1"/>
</dbReference>
<feature type="domain" description="Glycosyltransferase subfamily 4-like N-terminal" evidence="3">
    <location>
        <begin position="59"/>
        <end position="179"/>
    </location>
</feature>
<sequence>MVIGIDIRPLMDEYYSGVSEYTRLLLTAIFTQDKINHYKLFYNSYRDLSARVPKFNFPNVTVVKFSYPNKILNYLLFKIFHRPKIDLKLGADVFFMPNFNFLACSKRCRRVITVHDLSFLRYPHYFSTRHNFWQRSINVKKMLRQASRIVAVSNNTKQDVQNLCRVSPKKIVTIYPGVSSKYRPIDPGEPYLAEVKKKYQLPDKFMLFLGTIEPRKNVEGIIEAYERFRQEQHADLVHWEGQAETGDETVSLVIAGRPAWGQRSVYEQARKNKFAGDIIFTDYITDEDRPYLYNLAAFFIYPSFYEGFGFPPLEAAACGTPAIVSNVSSLPEIMGNAAILADPFNISELAHAMANLTYDKKLRAELARVGRERAKQFSWEKSAREIIKVFAELG</sequence>
<dbReference type="InterPro" id="IPR028098">
    <property type="entry name" value="Glyco_trans_4-like_N"/>
</dbReference>
<feature type="domain" description="Glycosyl transferase family 1" evidence="2">
    <location>
        <begin position="201"/>
        <end position="372"/>
    </location>
</feature>
<comment type="caution">
    <text evidence="4">The sequence shown here is derived from an EMBL/GenBank/DDBJ whole genome shotgun (WGS) entry which is preliminary data.</text>
</comment>
<dbReference type="SUPFAM" id="SSF53756">
    <property type="entry name" value="UDP-Glycosyltransferase/glycogen phosphorylase"/>
    <property type="match status" value="1"/>
</dbReference>
<protein>
    <recommendedName>
        <fullName evidence="6">Glycosyl transferase family 1 domain-containing protein</fullName>
    </recommendedName>
</protein>
<evidence type="ECO:0008006" key="6">
    <source>
        <dbReference type="Google" id="ProtNLM"/>
    </source>
</evidence>
<accession>A0A1F5RMB4</accession>
<dbReference type="Proteomes" id="UP000177691">
    <property type="component" value="Unassembled WGS sequence"/>
</dbReference>